<evidence type="ECO:0000256" key="9">
    <source>
        <dbReference type="ARBA" id="ARBA00023310"/>
    </source>
</evidence>
<dbReference type="KEGG" id="snep:Enr13x_53900"/>
<dbReference type="GO" id="GO:0045259">
    <property type="term" value="C:proton-transporting ATP synthase complex"/>
    <property type="evidence" value="ECO:0007669"/>
    <property type="project" value="UniProtKB-KW"/>
</dbReference>
<evidence type="ECO:0000256" key="2">
    <source>
        <dbReference type="ARBA" id="ARBA00004170"/>
    </source>
</evidence>
<keyword evidence="12" id="KW-1185">Reference proteome</keyword>
<comment type="subunit">
    <text evidence="10">F-type ATPases have 2 components, CF(1) - the catalytic core - and CF(0) - the membrane proton channel. CF(1) has five subunits: alpha(3), beta(3), gamma(1), delta(1), epsilon(1). CF(0) has three main subunits: a, b and c.</text>
</comment>
<evidence type="ECO:0000313" key="11">
    <source>
        <dbReference type="EMBL" id="QDV45511.1"/>
    </source>
</evidence>
<dbReference type="Pfam" id="PF00231">
    <property type="entry name" value="ATP-synt"/>
    <property type="match status" value="1"/>
</dbReference>
<evidence type="ECO:0000256" key="6">
    <source>
        <dbReference type="ARBA" id="ARBA00023065"/>
    </source>
</evidence>
<dbReference type="NCBIfam" id="TIGR01146">
    <property type="entry name" value="ATPsyn_F1gamma"/>
    <property type="match status" value="1"/>
</dbReference>
<evidence type="ECO:0000256" key="1">
    <source>
        <dbReference type="ARBA" id="ARBA00003456"/>
    </source>
</evidence>
<gene>
    <name evidence="11" type="primary">atpG_2</name>
    <name evidence="10" type="synonym">atpG</name>
    <name evidence="11" type="ORF">Enr13x_53900</name>
</gene>
<evidence type="ECO:0000256" key="8">
    <source>
        <dbReference type="ARBA" id="ARBA00023196"/>
    </source>
</evidence>
<comment type="function">
    <text evidence="1 10">Produces ATP from ADP in the presence of a proton gradient across the membrane. The gamma chain is believed to be important in regulating ATPase activity and the flow of protons through the CF(0) complex.</text>
</comment>
<dbReference type="PANTHER" id="PTHR11693:SF22">
    <property type="entry name" value="ATP SYNTHASE SUBUNIT GAMMA, MITOCHONDRIAL"/>
    <property type="match status" value="1"/>
</dbReference>
<protein>
    <recommendedName>
        <fullName evidence="10">ATP synthase gamma chain</fullName>
    </recommendedName>
    <alternativeName>
        <fullName evidence="10">ATP synthase F1 sector gamma subunit</fullName>
    </alternativeName>
    <alternativeName>
        <fullName evidence="10">F-ATPase gamma subunit</fullName>
    </alternativeName>
</protein>
<keyword evidence="6 10" id="KW-0406">Ion transport</keyword>
<dbReference type="InterPro" id="IPR035968">
    <property type="entry name" value="ATP_synth_F1_ATPase_gsu"/>
</dbReference>
<keyword evidence="4 10" id="KW-0813">Transport</keyword>
<dbReference type="CDD" id="cd12151">
    <property type="entry name" value="F1-ATPase_gamma"/>
    <property type="match status" value="1"/>
</dbReference>
<evidence type="ECO:0000256" key="7">
    <source>
        <dbReference type="ARBA" id="ARBA00023136"/>
    </source>
</evidence>
<evidence type="ECO:0000256" key="5">
    <source>
        <dbReference type="ARBA" id="ARBA00022781"/>
    </source>
</evidence>
<dbReference type="OrthoDB" id="9812769at2"/>
<keyword evidence="5 10" id="KW-0375">Hydrogen ion transport</keyword>
<dbReference type="GO" id="GO:0046933">
    <property type="term" value="F:proton-transporting ATP synthase activity, rotational mechanism"/>
    <property type="evidence" value="ECO:0007669"/>
    <property type="project" value="UniProtKB-UniRule"/>
</dbReference>
<evidence type="ECO:0000256" key="3">
    <source>
        <dbReference type="ARBA" id="ARBA00007681"/>
    </source>
</evidence>
<dbReference type="Proteomes" id="UP000319004">
    <property type="component" value="Chromosome"/>
</dbReference>
<name>A0A518HXE2_9BACT</name>
<organism evidence="11 12">
    <name type="scientific">Stieleria neptunia</name>
    <dbReference type="NCBI Taxonomy" id="2527979"/>
    <lineage>
        <taxon>Bacteria</taxon>
        <taxon>Pseudomonadati</taxon>
        <taxon>Planctomycetota</taxon>
        <taxon>Planctomycetia</taxon>
        <taxon>Pirellulales</taxon>
        <taxon>Pirellulaceae</taxon>
        <taxon>Stieleria</taxon>
    </lineage>
</organism>
<dbReference type="PANTHER" id="PTHR11693">
    <property type="entry name" value="ATP SYNTHASE GAMMA CHAIN"/>
    <property type="match status" value="1"/>
</dbReference>
<dbReference type="RefSeq" id="WP_145389660.1">
    <property type="nucleotide sequence ID" value="NZ_CP037423.1"/>
</dbReference>
<sequence length="294" mass="32396">MANARALDKRRKSIRNIRKITRTMELIATARYKKAMDRAQAATAYTEQITRIVGRLAASGLDVQHPLLEQRDEIKNARILVLTSNRGLCGGYNGSVLREAMPLIKELKGSLPNVDVDVSGKRGVDGLAFRGVTTDEKHLNFEDQPAYAEVEKIAESYLSRYITGELDRLDVVYTKFISTSKQVATVETLLPLGSLGDDTEPDDAGGTNVEYEFLPSAESILEEVVPTSFKVRLFKCFLDAAVSEQVARMIAMKGATENAGDMIKQLSMTYNRARQSQITGEIMEIIGGVEALEG</sequence>
<accession>A0A518HXE2</accession>
<dbReference type="HAMAP" id="MF_00815">
    <property type="entry name" value="ATP_synth_gamma_bact"/>
    <property type="match status" value="1"/>
</dbReference>
<dbReference type="InterPro" id="IPR000131">
    <property type="entry name" value="ATP_synth_F1_gsu"/>
</dbReference>
<evidence type="ECO:0000256" key="10">
    <source>
        <dbReference type="HAMAP-Rule" id="MF_00815"/>
    </source>
</evidence>
<dbReference type="GO" id="GO:0005886">
    <property type="term" value="C:plasma membrane"/>
    <property type="evidence" value="ECO:0007669"/>
    <property type="project" value="UniProtKB-SubCell"/>
</dbReference>
<dbReference type="EMBL" id="CP037423">
    <property type="protein sequence ID" value="QDV45511.1"/>
    <property type="molecule type" value="Genomic_DNA"/>
</dbReference>
<comment type="subcellular location">
    <subcellularLocation>
        <location evidence="10">Cell membrane</location>
        <topology evidence="10">Peripheral membrane protein</topology>
    </subcellularLocation>
    <subcellularLocation>
        <location evidence="2">Membrane</location>
        <topology evidence="2">Peripheral membrane protein</topology>
    </subcellularLocation>
</comment>
<dbReference type="SUPFAM" id="SSF52943">
    <property type="entry name" value="ATP synthase (F1-ATPase), gamma subunit"/>
    <property type="match status" value="1"/>
</dbReference>
<keyword evidence="10" id="KW-1003">Cell membrane</keyword>
<dbReference type="Gene3D" id="3.40.1380.10">
    <property type="match status" value="1"/>
</dbReference>
<dbReference type="AlphaFoldDB" id="A0A518HXE2"/>
<comment type="similarity">
    <text evidence="3 10">Belongs to the ATPase gamma chain family.</text>
</comment>
<proteinExistence type="inferred from homology"/>
<evidence type="ECO:0000313" key="12">
    <source>
        <dbReference type="Proteomes" id="UP000319004"/>
    </source>
</evidence>
<dbReference type="GO" id="GO:0005524">
    <property type="term" value="F:ATP binding"/>
    <property type="evidence" value="ECO:0007669"/>
    <property type="project" value="UniProtKB-UniRule"/>
</dbReference>
<dbReference type="GO" id="GO:0042777">
    <property type="term" value="P:proton motive force-driven plasma membrane ATP synthesis"/>
    <property type="evidence" value="ECO:0007669"/>
    <property type="project" value="UniProtKB-UniRule"/>
</dbReference>
<evidence type="ECO:0000256" key="4">
    <source>
        <dbReference type="ARBA" id="ARBA00022448"/>
    </source>
</evidence>
<dbReference type="Gene3D" id="1.10.287.80">
    <property type="entry name" value="ATP synthase, gamma subunit, helix hairpin domain"/>
    <property type="match status" value="1"/>
</dbReference>
<keyword evidence="7 10" id="KW-0472">Membrane</keyword>
<keyword evidence="8 10" id="KW-0139">CF(1)</keyword>
<reference evidence="11 12" key="1">
    <citation type="submission" date="2019-03" db="EMBL/GenBank/DDBJ databases">
        <title>Deep-cultivation of Planctomycetes and their phenomic and genomic characterization uncovers novel biology.</title>
        <authorList>
            <person name="Wiegand S."/>
            <person name="Jogler M."/>
            <person name="Boedeker C."/>
            <person name="Pinto D."/>
            <person name="Vollmers J."/>
            <person name="Rivas-Marin E."/>
            <person name="Kohn T."/>
            <person name="Peeters S.H."/>
            <person name="Heuer A."/>
            <person name="Rast P."/>
            <person name="Oberbeckmann S."/>
            <person name="Bunk B."/>
            <person name="Jeske O."/>
            <person name="Meyerdierks A."/>
            <person name="Storesund J.E."/>
            <person name="Kallscheuer N."/>
            <person name="Luecker S."/>
            <person name="Lage O.M."/>
            <person name="Pohl T."/>
            <person name="Merkel B.J."/>
            <person name="Hornburger P."/>
            <person name="Mueller R.-W."/>
            <person name="Bruemmer F."/>
            <person name="Labrenz M."/>
            <person name="Spormann A.M."/>
            <person name="Op den Camp H."/>
            <person name="Overmann J."/>
            <person name="Amann R."/>
            <person name="Jetten M.S.M."/>
            <person name="Mascher T."/>
            <person name="Medema M.H."/>
            <person name="Devos D.P."/>
            <person name="Kaster A.-K."/>
            <person name="Ovreas L."/>
            <person name="Rohde M."/>
            <person name="Galperin M.Y."/>
            <person name="Jogler C."/>
        </authorList>
    </citation>
    <scope>NUCLEOTIDE SEQUENCE [LARGE SCALE GENOMIC DNA]</scope>
    <source>
        <strain evidence="11 12">Enr13</strain>
    </source>
</reference>
<dbReference type="PRINTS" id="PR00126">
    <property type="entry name" value="ATPASEGAMMA"/>
</dbReference>
<keyword evidence="9 10" id="KW-0066">ATP synthesis</keyword>